<organism evidence="2">
    <name type="scientific">Ixodes ricinus</name>
    <name type="common">Common tick</name>
    <name type="synonym">Acarus ricinus</name>
    <dbReference type="NCBI Taxonomy" id="34613"/>
    <lineage>
        <taxon>Eukaryota</taxon>
        <taxon>Metazoa</taxon>
        <taxon>Ecdysozoa</taxon>
        <taxon>Arthropoda</taxon>
        <taxon>Chelicerata</taxon>
        <taxon>Arachnida</taxon>
        <taxon>Acari</taxon>
        <taxon>Parasitiformes</taxon>
        <taxon>Ixodida</taxon>
        <taxon>Ixodoidea</taxon>
        <taxon>Ixodidae</taxon>
        <taxon>Ixodinae</taxon>
        <taxon>Ixodes</taxon>
    </lineage>
</organism>
<sequence>MELQKWHWMYVMAWPLICRPLRAHSPHITSWNATMTCRGCAMSTWRVSLSGRSSTRVAPWCSTAWHRNTE</sequence>
<feature type="signal peptide" evidence="1">
    <location>
        <begin position="1"/>
        <end position="23"/>
    </location>
</feature>
<proteinExistence type="predicted"/>
<evidence type="ECO:0000256" key="1">
    <source>
        <dbReference type="SAM" id="SignalP"/>
    </source>
</evidence>
<name>A0A6B0U0H7_IXORI</name>
<accession>A0A6B0U0H7</accession>
<feature type="chain" id="PRO_5025489913" evidence="1">
    <location>
        <begin position="24"/>
        <end position="70"/>
    </location>
</feature>
<evidence type="ECO:0000313" key="2">
    <source>
        <dbReference type="EMBL" id="MXU82697.1"/>
    </source>
</evidence>
<protein>
    <submittedName>
        <fullName evidence="2">Putative secreted protein</fullName>
    </submittedName>
</protein>
<dbReference type="AlphaFoldDB" id="A0A6B0U0H7"/>
<reference evidence="2" key="1">
    <citation type="submission" date="2019-12" db="EMBL/GenBank/DDBJ databases">
        <title>An insight into the sialome of adult female Ixodes ricinus ticks feeding for 6 days.</title>
        <authorList>
            <person name="Perner J."/>
            <person name="Ribeiro J.M.C."/>
        </authorList>
    </citation>
    <scope>NUCLEOTIDE SEQUENCE</scope>
    <source>
        <strain evidence="2">Semi-engorged</strain>
        <tissue evidence="2">Salivary glands</tissue>
    </source>
</reference>
<keyword evidence="1" id="KW-0732">Signal</keyword>
<dbReference type="EMBL" id="GIFC01000614">
    <property type="protein sequence ID" value="MXU82697.1"/>
    <property type="molecule type" value="Transcribed_RNA"/>
</dbReference>